<proteinExistence type="predicted"/>
<dbReference type="PANTHER" id="PTHR47495">
    <property type="entry name" value="ALDEHYDE DEHYDROGENASE"/>
    <property type="match status" value="1"/>
</dbReference>
<evidence type="ECO:0000259" key="1">
    <source>
        <dbReference type="SMART" id="SM01008"/>
    </source>
</evidence>
<dbReference type="GO" id="GO:0016491">
    <property type="term" value="F:oxidoreductase activity"/>
    <property type="evidence" value="ECO:0007669"/>
    <property type="project" value="InterPro"/>
</dbReference>
<dbReference type="AlphaFoldDB" id="A0A916T8M1"/>
<dbReference type="InterPro" id="IPR012368">
    <property type="entry name" value="OxRdtase_Mopterin-bd_su_IorB"/>
</dbReference>
<comment type="caution">
    <text evidence="2">The sequence shown here is derived from an EMBL/GenBank/DDBJ whole genome shotgun (WGS) entry which is preliminary data.</text>
</comment>
<dbReference type="Proteomes" id="UP000636793">
    <property type="component" value="Unassembled WGS sequence"/>
</dbReference>
<dbReference type="PANTHER" id="PTHR47495:SF1">
    <property type="entry name" value="BLL3820 PROTEIN"/>
    <property type="match status" value="1"/>
</dbReference>
<dbReference type="SMART" id="SM01008">
    <property type="entry name" value="Ald_Xan_dh_C"/>
    <property type="match status" value="1"/>
</dbReference>
<dbReference type="Gene3D" id="3.30.365.10">
    <property type="entry name" value="Aldehyde oxidase/xanthine dehydrogenase, molybdopterin binding domain"/>
    <property type="match status" value="4"/>
</dbReference>
<dbReference type="Pfam" id="PF20256">
    <property type="entry name" value="MoCoBD_2"/>
    <property type="match status" value="2"/>
</dbReference>
<reference evidence="2" key="1">
    <citation type="journal article" date="2014" name="Int. J. Syst. Evol. Microbiol.">
        <title>Complete genome sequence of Corynebacterium casei LMG S-19264T (=DSM 44701T), isolated from a smear-ripened cheese.</title>
        <authorList>
            <consortium name="US DOE Joint Genome Institute (JGI-PGF)"/>
            <person name="Walter F."/>
            <person name="Albersmeier A."/>
            <person name="Kalinowski J."/>
            <person name="Ruckert C."/>
        </authorList>
    </citation>
    <scope>NUCLEOTIDE SEQUENCE</scope>
    <source>
        <strain evidence="2">CGMCC 1.15085</strain>
    </source>
</reference>
<dbReference type="PROSITE" id="PS51318">
    <property type="entry name" value="TAT"/>
    <property type="match status" value="1"/>
</dbReference>
<protein>
    <submittedName>
        <fullName evidence="2">Isoquinoline 1-oxidoreductase subunit beta</fullName>
    </submittedName>
</protein>
<evidence type="ECO:0000313" key="2">
    <source>
        <dbReference type="EMBL" id="GGB35787.1"/>
    </source>
</evidence>
<dbReference type="PIRSF" id="PIRSF036389">
    <property type="entry name" value="IOR_B"/>
    <property type="match status" value="1"/>
</dbReference>
<dbReference type="RefSeq" id="WP_229749731.1">
    <property type="nucleotide sequence ID" value="NZ_BMHI01000004.1"/>
</dbReference>
<dbReference type="InterPro" id="IPR037165">
    <property type="entry name" value="AldOxase/xan_DH_Mopterin-bd_sf"/>
</dbReference>
<gene>
    <name evidence="2" type="ORF">GCM10011492_28090</name>
</gene>
<dbReference type="SUPFAM" id="SSF56003">
    <property type="entry name" value="Molybdenum cofactor-binding domain"/>
    <property type="match status" value="2"/>
</dbReference>
<keyword evidence="3" id="KW-1185">Reference proteome</keyword>
<sequence length="777" mass="82776">MTIDRPPETEGMPSDRRRDISRRRFVGYLVAGATLTVAADLRLGTPAEAAVPSPPQIAALFDLEDLESTAALPTAGLIKITVHDDGSASFALPRAEVGQGITTSTAMIIAEELDLPVEKVQVSLAPARPELMFNQLTGGSNSTVSTYTPIRVAATIAKGALLKAAAIELGYAVGELTSKLGVISAPDGKSVTYGELATKAASATTTSTKVTLKPASSFSVVGTPRNRVDARDIITGKKQFTMDLQVPDALPTMLCRAPGLNGHPVELKNEDAILKMPGVTDVAVVETGVAVRAKTFGQCIDAVRAVEADFHDSVVGAADDEAVLGELRKAEIPLAVPKVPLLGLQVDTDFEFMFRSSAALETNCAIADVRYDSATIWSGLKSPIVAQGKIAEAIGLPQDKVTVHVVTGGGSFGHKLFHDPALEAARVSKAMGKPVKLMWHRVDEPRQGRMHPMATSRCRATMLGDQVLTFEQRHTSVATDFSHGLGEMLVATAADLPPGLVGVGLSQSIFLLTQDLPYNFGVVTQLLDETDTRFNTGSMRSIYSQDVACASELTVDLMARKAHKDPLAFRLANVKYPEVKAVLKKVAEVGNWGRTMEPGTAQGIAVHREYKGATAFLVEIDCRPETVHRKVRNGVTGPRVTKVVVAVDAGLVINPRGIEAQMMGAASDGIGLALTNSTHLKDGHFLEASWDNYFYTREWNAPFEFECVVMPSDSNQPGGVGEAGVPASFAAVACAYARATGTTPRRFPINHDTLSFDVKPYVPSLPESPTDGLSHTY</sequence>
<dbReference type="Pfam" id="PF02738">
    <property type="entry name" value="MoCoBD_1"/>
    <property type="match status" value="1"/>
</dbReference>
<dbReference type="InterPro" id="IPR046867">
    <property type="entry name" value="AldOxase/xan_DH_MoCoBD2"/>
</dbReference>
<reference evidence="2" key="2">
    <citation type="submission" date="2020-09" db="EMBL/GenBank/DDBJ databases">
        <authorList>
            <person name="Sun Q."/>
            <person name="Zhou Y."/>
        </authorList>
    </citation>
    <scope>NUCLEOTIDE SEQUENCE</scope>
    <source>
        <strain evidence="2">CGMCC 1.15085</strain>
    </source>
</reference>
<dbReference type="Gene3D" id="3.90.1170.50">
    <property type="entry name" value="Aldehyde oxidase/xanthine dehydrogenase, a/b hammerhead"/>
    <property type="match status" value="1"/>
</dbReference>
<evidence type="ECO:0000313" key="3">
    <source>
        <dbReference type="Proteomes" id="UP000636793"/>
    </source>
</evidence>
<name>A0A916T8M1_9MICO</name>
<dbReference type="EMBL" id="BMHI01000004">
    <property type="protein sequence ID" value="GGB35787.1"/>
    <property type="molecule type" value="Genomic_DNA"/>
</dbReference>
<dbReference type="InterPro" id="IPR008274">
    <property type="entry name" value="AldOxase/xan_DH_MoCoBD1"/>
</dbReference>
<feature type="domain" description="Aldehyde oxidase/xanthine dehydrogenase a/b hammerhead" evidence="1">
    <location>
        <begin position="235"/>
        <end position="314"/>
    </location>
</feature>
<organism evidence="2 3">
    <name type="scientific">Flexivirga endophytica</name>
    <dbReference type="NCBI Taxonomy" id="1849103"/>
    <lineage>
        <taxon>Bacteria</taxon>
        <taxon>Bacillati</taxon>
        <taxon>Actinomycetota</taxon>
        <taxon>Actinomycetes</taxon>
        <taxon>Micrococcales</taxon>
        <taxon>Dermacoccaceae</taxon>
        <taxon>Flexivirga</taxon>
    </lineage>
</organism>
<dbReference type="InterPro" id="IPR052516">
    <property type="entry name" value="N-heterocyclic_Hydroxylase"/>
</dbReference>
<dbReference type="InterPro" id="IPR000674">
    <property type="entry name" value="Ald_Oxase/Xan_DH_a/b"/>
</dbReference>
<dbReference type="InterPro" id="IPR006311">
    <property type="entry name" value="TAT_signal"/>
</dbReference>
<accession>A0A916T8M1</accession>